<keyword evidence="1" id="KW-1133">Transmembrane helix</keyword>
<reference evidence="2 3" key="1">
    <citation type="submission" date="2017-02" db="EMBL/GenBank/DDBJ databases">
        <title>Draft genome of Saccharomonospora sp. 154.</title>
        <authorList>
            <person name="Alonso-Carmona G.S."/>
            <person name="De La Haba R."/>
            <person name="Vera-Gargallo B."/>
            <person name="Sandoval-Trujillo A.H."/>
            <person name="Ramirez-Duran N."/>
            <person name="Ventosa A."/>
        </authorList>
    </citation>
    <scope>NUCLEOTIDE SEQUENCE [LARGE SCALE GENOMIC DNA]</scope>
    <source>
        <strain evidence="2 3">LRS4.154</strain>
    </source>
</reference>
<protein>
    <recommendedName>
        <fullName evidence="4">DUF3137 domain-containing protein</fullName>
    </recommendedName>
</protein>
<evidence type="ECO:0000313" key="3">
    <source>
        <dbReference type="Proteomes" id="UP000192591"/>
    </source>
</evidence>
<dbReference type="STRING" id="1962155.B1813_02000"/>
<keyword evidence="1" id="KW-0812">Transmembrane</keyword>
<organism evidence="2 3">
    <name type="scientific">Saccharomonospora piscinae</name>
    <dbReference type="NCBI Taxonomy" id="687388"/>
    <lineage>
        <taxon>Bacteria</taxon>
        <taxon>Bacillati</taxon>
        <taxon>Actinomycetota</taxon>
        <taxon>Actinomycetes</taxon>
        <taxon>Pseudonocardiales</taxon>
        <taxon>Pseudonocardiaceae</taxon>
        <taxon>Saccharomonospora</taxon>
    </lineage>
</organism>
<keyword evidence="1" id="KW-0472">Membrane</keyword>
<dbReference type="EMBL" id="MWIH01000002">
    <property type="protein sequence ID" value="OQO94869.1"/>
    <property type="molecule type" value="Genomic_DNA"/>
</dbReference>
<name>A0A1V9ACL3_SACPI</name>
<sequence>MSTAIVLTIVIGGTVLLLGAVLAFVLWIRRRVARTAPATPLGLAGEAARRGWTVVERDDSLIPLYDRQYDRRSRWEPLTHPPRATAARDVITGSHRGREFVAATFDTVHQGRHQPERAIWVAAPAAHPMLGIRPSAAASNAINRAIGLGGIRTGNPEFDARFEVLAEDERFAEAVVTPALVEFLLHDSRPWRAVSLRGEYLDVADPVRDHRDPAELVAALDLRCDILDRMPTWA</sequence>
<evidence type="ECO:0008006" key="4">
    <source>
        <dbReference type="Google" id="ProtNLM"/>
    </source>
</evidence>
<dbReference type="AlphaFoldDB" id="A0A1V9ACL3"/>
<comment type="caution">
    <text evidence="2">The sequence shown here is derived from an EMBL/GenBank/DDBJ whole genome shotgun (WGS) entry which is preliminary data.</text>
</comment>
<proteinExistence type="predicted"/>
<feature type="transmembrane region" description="Helical" evidence="1">
    <location>
        <begin position="6"/>
        <end position="28"/>
    </location>
</feature>
<keyword evidence="3" id="KW-1185">Reference proteome</keyword>
<dbReference type="Proteomes" id="UP000192591">
    <property type="component" value="Unassembled WGS sequence"/>
</dbReference>
<dbReference type="RefSeq" id="WP_081190291.1">
    <property type="nucleotide sequence ID" value="NZ_MWIH01000002.1"/>
</dbReference>
<evidence type="ECO:0000313" key="2">
    <source>
        <dbReference type="EMBL" id="OQO94869.1"/>
    </source>
</evidence>
<accession>A0A1V9ACL3</accession>
<gene>
    <name evidence="2" type="ORF">B1813_02000</name>
</gene>
<evidence type="ECO:0000256" key="1">
    <source>
        <dbReference type="SAM" id="Phobius"/>
    </source>
</evidence>